<feature type="transmembrane region" description="Helical" evidence="1">
    <location>
        <begin position="96"/>
        <end position="114"/>
    </location>
</feature>
<dbReference type="PANTHER" id="PTHR23028:SF53">
    <property type="entry name" value="ACYL_TRANSF_3 DOMAIN-CONTAINING PROTEIN"/>
    <property type="match status" value="1"/>
</dbReference>
<feature type="domain" description="Acyltransferase 3" evidence="2">
    <location>
        <begin position="23"/>
        <end position="352"/>
    </location>
</feature>
<dbReference type="InterPro" id="IPR002656">
    <property type="entry name" value="Acyl_transf_3_dom"/>
</dbReference>
<proteinExistence type="predicted"/>
<feature type="transmembrane region" description="Helical" evidence="1">
    <location>
        <begin position="227"/>
        <end position="249"/>
    </location>
</feature>
<dbReference type="EC" id="2.3.-.-" evidence="3"/>
<feature type="transmembrane region" description="Helical" evidence="1">
    <location>
        <begin position="163"/>
        <end position="182"/>
    </location>
</feature>
<comment type="caution">
    <text evidence="3">The sequence shown here is derived from an EMBL/GenBank/DDBJ whole genome shotgun (WGS) entry which is preliminary data.</text>
</comment>
<dbReference type="GO" id="GO:0016746">
    <property type="term" value="F:acyltransferase activity"/>
    <property type="evidence" value="ECO:0007669"/>
    <property type="project" value="UniProtKB-KW"/>
</dbReference>
<feature type="transmembrane region" description="Helical" evidence="1">
    <location>
        <begin position="307"/>
        <end position="327"/>
    </location>
</feature>
<dbReference type="Proteomes" id="UP001597296">
    <property type="component" value="Unassembled WGS sequence"/>
</dbReference>
<keyword evidence="3" id="KW-0808">Transferase</keyword>
<feature type="transmembrane region" description="Helical" evidence="1">
    <location>
        <begin position="134"/>
        <end position="156"/>
    </location>
</feature>
<name>A0ABW5CC81_9PROT</name>
<dbReference type="EMBL" id="JBHUIY010000029">
    <property type="protein sequence ID" value="MFD2234849.1"/>
    <property type="molecule type" value="Genomic_DNA"/>
</dbReference>
<keyword evidence="4" id="KW-1185">Reference proteome</keyword>
<organism evidence="3 4">
    <name type="scientific">Phaeospirillum tilakii</name>
    <dbReference type="NCBI Taxonomy" id="741673"/>
    <lineage>
        <taxon>Bacteria</taxon>
        <taxon>Pseudomonadati</taxon>
        <taxon>Pseudomonadota</taxon>
        <taxon>Alphaproteobacteria</taxon>
        <taxon>Rhodospirillales</taxon>
        <taxon>Rhodospirillaceae</taxon>
        <taxon>Phaeospirillum</taxon>
    </lineage>
</organism>
<feature type="transmembrane region" description="Helical" evidence="1">
    <location>
        <begin position="21"/>
        <end position="41"/>
    </location>
</feature>
<dbReference type="InterPro" id="IPR050879">
    <property type="entry name" value="Acyltransferase_3"/>
</dbReference>
<keyword evidence="3" id="KW-0012">Acyltransferase</keyword>
<dbReference type="RefSeq" id="WP_377317475.1">
    <property type="nucleotide sequence ID" value="NZ_JBHUIY010000029.1"/>
</dbReference>
<dbReference type="PANTHER" id="PTHR23028">
    <property type="entry name" value="ACETYLTRANSFERASE"/>
    <property type="match status" value="1"/>
</dbReference>
<dbReference type="Pfam" id="PF01757">
    <property type="entry name" value="Acyl_transf_3"/>
    <property type="match status" value="1"/>
</dbReference>
<keyword evidence="1" id="KW-0812">Transmembrane</keyword>
<accession>A0ABW5CC81</accession>
<protein>
    <submittedName>
        <fullName evidence="3">Acyltransferase family protein</fullName>
        <ecNumber evidence="3">2.3.-.-</ecNumber>
    </submittedName>
</protein>
<keyword evidence="1" id="KW-0472">Membrane</keyword>
<evidence type="ECO:0000313" key="4">
    <source>
        <dbReference type="Proteomes" id="UP001597296"/>
    </source>
</evidence>
<keyword evidence="1" id="KW-1133">Transmembrane helix</keyword>
<feature type="transmembrane region" description="Helical" evidence="1">
    <location>
        <begin position="269"/>
        <end position="286"/>
    </location>
</feature>
<feature type="transmembrane region" description="Helical" evidence="1">
    <location>
        <begin position="53"/>
        <end position="75"/>
    </location>
</feature>
<evidence type="ECO:0000256" key="1">
    <source>
        <dbReference type="SAM" id="Phobius"/>
    </source>
</evidence>
<evidence type="ECO:0000259" key="2">
    <source>
        <dbReference type="Pfam" id="PF01757"/>
    </source>
</evidence>
<gene>
    <name evidence="3" type="ORF">ACFSNB_13635</name>
</gene>
<sequence length="379" mass="40864">MPSVTAADRPAPSPRLLPRSLSIYLDIVRFAAAFGVFASHLCQDKFSGGLLPWRVGSYGTLCVTLFFVLSGYVIAHSLRSNGGGGLGYARDRLSRLYSVALPCLILTALFDAIGSRIDPALYVNPFAEGKVGAVATYLASLFFVNEYGVFSFGGIAPGTNAPYWSLSFEATYYLVAGAVIFLPRLPGLLLSVGILALAGQTILALFGLWIGGYLLYTHLFYRDRGALTAALLLGSTILLVQMPAIELHLRADNFGFFFPWGRGAWNRNLLSDYLVGFAFLIHIAAARRVAEACPHALDRIGGLCRRLGGYTFPLYCIHLPAMTLLRALSPWPSNDPRTLALIVAGVMGLTVVLTPACDRLRSALRQPGRRRTAAAGASL</sequence>
<feature type="transmembrane region" description="Helical" evidence="1">
    <location>
        <begin position="339"/>
        <end position="357"/>
    </location>
</feature>
<feature type="transmembrane region" description="Helical" evidence="1">
    <location>
        <begin position="188"/>
        <end position="215"/>
    </location>
</feature>
<evidence type="ECO:0000313" key="3">
    <source>
        <dbReference type="EMBL" id="MFD2234849.1"/>
    </source>
</evidence>
<reference evidence="4" key="1">
    <citation type="journal article" date="2019" name="Int. J. Syst. Evol. Microbiol.">
        <title>The Global Catalogue of Microorganisms (GCM) 10K type strain sequencing project: providing services to taxonomists for standard genome sequencing and annotation.</title>
        <authorList>
            <consortium name="The Broad Institute Genomics Platform"/>
            <consortium name="The Broad Institute Genome Sequencing Center for Infectious Disease"/>
            <person name="Wu L."/>
            <person name="Ma J."/>
        </authorList>
    </citation>
    <scope>NUCLEOTIDE SEQUENCE [LARGE SCALE GENOMIC DNA]</scope>
    <source>
        <strain evidence="4">KCTC 15012</strain>
    </source>
</reference>